<reference evidence="6 7" key="1">
    <citation type="journal article" date="2018" name="Biotechnol. Biofuels">
        <title>Integrative visual omics of the white-rot fungus Polyporus brumalis exposes the biotechnological potential of its oxidative enzymes for delignifying raw plant biomass.</title>
        <authorList>
            <person name="Miyauchi S."/>
            <person name="Rancon A."/>
            <person name="Drula E."/>
            <person name="Hage H."/>
            <person name="Chaduli D."/>
            <person name="Favel A."/>
            <person name="Grisel S."/>
            <person name="Henrissat B."/>
            <person name="Herpoel-Gimbert I."/>
            <person name="Ruiz-Duenas F.J."/>
            <person name="Chevret D."/>
            <person name="Hainaut M."/>
            <person name="Lin J."/>
            <person name="Wang M."/>
            <person name="Pangilinan J."/>
            <person name="Lipzen A."/>
            <person name="Lesage-Meessen L."/>
            <person name="Navarro D."/>
            <person name="Riley R."/>
            <person name="Grigoriev I.V."/>
            <person name="Zhou S."/>
            <person name="Raouche S."/>
            <person name="Rosso M.N."/>
        </authorList>
    </citation>
    <scope>NUCLEOTIDE SEQUENCE [LARGE SCALE GENOMIC DNA]</scope>
    <source>
        <strain evidence="6 7">BRFM 1820</strain>
    </source>
</reference>
<keyword evidence="2" id="KW-0963">Cytoplasm</keyword>
<dbReference type="Proteomes" id="UP000256964">
    <property type="component" value="Unassembled WGS sequence"/>
</dbReference>
<protein>
    <recommendedName>
        <fullName evidence="5">GAR domain-containing protein</fullName>
    </recommendedName>
</protein>
<feature type="region of interest" description="Disordered" evidence="4">
    <location>
        <begin position="350"/>
        <end position="627"/>
    </location>
</feature>
<feature type="compositionally biased region" description="Low complexity" evidence="4">
    <location>
        <begin position="585"/>
        <end position="605"/>
    </location>
</feature>
<feature type="compositionally biased region" description="Low complexity" evidence="4">
    <location>
        <begin position="1"/>
        <end position="53"/>
    </location>
</feature>
<dbReference type="PROSITE" id="PS51460">
    <property type="entry name" value="GAR"/>
    <property type="match status" value="1"/>
</dbReference>
<dbReference type="EMBL" id="KZ857413">
    <property type="protein sequence ID" value="RDX48173.1"/>
    <property type="molecule type" value="Genomic_DNA"/>
</dbReference>
<dbReference type="GO" id="GO:0030473">
    <property type="term" value="P:nuclear migration along microtubule"/>
    <property type="evidence" value="ECO:0007669"/>
    <property type="project" value="TreeGrafter"/>
</dbReference>
<dbReference type="InterPro" id="IPR003108">
    <property type="entry name" value="GAR_dom"/>
</dbReference>
<feature type="region of interest" description="Disordered" evidence="4">
    <location>
        <begin position="1"/>
        <end position="62"/>
    </location>
</feature>
<dbReference type="GO" id="GO:0043332">
    <property type="term" value="C:mating projection tip"/>
    <property type="evidence" value="ECO:0007669"/>
    <property type="project" value="TreeGrafter"/>
</dbReference>
<dbReference type="Pfam" id="PF02187">
    <property type="entry name" value="GAS2"/>
    <property type="match status" value="1"/>
</dbReference>
<evidence type="ECO:0000256" key="3">
    <source>
        <dbReference type="ARBA" id="ARBA00023212"/>
    </source>
</evidence>
<dbReference type="GO" id="GO:0008017">
    <property type="term" value="F:microtubule binding"/>
    <property type="evidence" value="ECO:0007669"/>
    <property type="project" value="InterPro"/>
</dbReference>
<dbReference type="InterPro" id="IPR013889">
    <property type="entry name" value="Karyogamy_KAR9"/>
</dbReference>
<feature type="compositionally biased region" description="Low complexity" evidence="4">
    <location>
        <begin position="543"/>
        <end position="570"/>
    </location>
</feature>
<dbReference type="GO" id="GO:0005816">
    <property type="term" value="C:spindle pole body"/>
    <property type="evidence" value="ECO:0007669"/>
    <property type="project" value="TreeGrafter"/>
</dbReference>
<dbReference type="PANTHER" id="PTHR37271:SF1">
    <property type="entry name" value="KARYOGAMY PROTEIN KAR9"/>
    <property type="match status" value="1"/>
</dbReference>
<evidence type="ECO:0000313" key="6">
    <source>
        <dbReference type="EMBL" id="RDX48173.1"/>
    </source>
</evidence>
<feature type="compositionally biased region" description="Polar residues" evidence="4">
    <location>
        <begin position="373"/>
        <end position="394"/>
    </location>
</feature>
<dbReference type="GO" id="GO:0051293">
    <property type="term" value="P:establishment of spindle localization"/>
    <property type="evidence" value="ECO:0007669"/>
    <property type="project" value="TreeGrafter"/>
</dbReference>
<proteinExistence type="predicted"/>
<dbReference type="STRING" id="139420.A0A371D6K1"/>
<dbReference type="SUPFAM" id="SSF143575">
    <property type="entry name" value="GAS2 domain-like"/>
    <property type="match status" value="1"/>
</dbReference>
<feature type="region of interest" description="Disordered" evidence="4">
    <location>
        <begin position="687"/>
        <end position="737"/>
    </location>
</feature>
<keyword evidence="3" id="KW-0206">Cytoskeleton</keyword>
<evidence type="ECO:0000256" key="4">
    <source>
        <dbReference type="SAM" id="MobiDB-lite"/>
    </source>
</evidence>
<dbReference type="PANTHER" id="PTHR37271">
    <property type="entry name" value="KARYOGAMY PROTEIN KAR9"/>
    <property type="match status" value="1"/>
</dbReference>
<dbReference type="GO" id="GO:0005938">
    <property type="term" value="C:cell cortex"/>
    <property type="evidence" value="ECO:0007669"/>
    <property type="project" value="TreeGrafter"/>
</dbReference>
<feature type="compositionally biased region" description="Low complexity" evidence="4">
    <location>
        <begin position="350"/>
        <end position="366"/>
    </location>
</feature>
<evidence type="ECO:0000256" key="2">
    <source>
        <dbReference type="ARBA" id="ARBA00022490"/>
    </source>
</evidence>
<gene>
    <name evidence="6" type="ORF">OH76DRAFT_1405090</name>
</gene>
<organism evidence="6 7">
    <name type="scientific">Lentinus brumalis</name>
    <dbReference type="NCBI Taxonomy" id="2498619"/>
    <lineage>
        <taxon>Eukaryota</taxon>
        <taxon>Fungi</taxon>
        <taxon>Dikarya</taxon>
        <taxon>Basidiomycota</taxon>
        <taxon>Agaricomycotina</taxon>
        <taxon>Agaricomycetes</taxon>
        <taxon>Polyporales</taxon>
        <taxon>Polyporaceae</taxon>
        <taxon>Lentinus</taxon>
    </lineage>
</organism>
<evidence type="ECO:0000256" key="1">
    <source>
        <dbReference type="ARBA" id="ARBA00004245"/>
    </source>
</evidence>
<dbReference type="AlphaFoldDB" id="A0A371D6K1"/>
<sequence length="841" mass="91671">MVSLTLTSSRSSILSSSSKNSISHAPSLHSPSAPSSPAPSDSATSTSSSSSGSVGRADDEDHTITVKRASMFSFMSRGKEKSYDDLRFVAVPAQMTELSYTISDIQTRIFEIQELRHKSQSSSDGRNTTSHIDESLVSLDERVEVVSKGIKAVNEALEPLLSRATRTPTLARSNLEEEAALLRKHAALVAEWEAIQKEIQVLREELKEDKWLTVFRTVTDQADGMMSSLEKAVNRCQDFMWQVQKRGLDEAVSPSTSSTSGRSDKPPLTWDTFVSLSDSFEAKKKHYMPATTKVLSIIDKGVQDRVTKNGECLRRHAECTQRWRNLKDRIARTDADMDNLRRVFLQGSDAALSSGGSSQSATTSVSKNGYLATPSSGEKQGRSPSGSGAISRSISPFRKIAQKLKAAGSGTKSPAPRTFTPLPSKSPALSRMPSSEPTRTLRHRSSMFHFLHSGQPPTPTTPDRVSHRYSSSVTPDPSPSRKTDANSTLKLYRPAWNSSTRVENEERGGTIKQSPRRPSVSGRPRYSEDDIPPVPPLYKRSLSRSSMASSRPWSPVTSSSTAQSSTTPFSMYRPPSRSHTPAGLPSTSTTPGHTSPPRTRPKTPSHIPAPSKHLRSLSYEDGETSPTSLLHRALSPTMSVSGGLNNFPPRPPSRSMIPIPSVHVSSASRPGTAMSYRPDSAMSFRGSAARAQTPEGIMRTPRLSRAPPSSFKDGVSPRTPGSRPGSRAGAETPDEFLGEPEHFYVPSNYRDPLDVEVANIVNSIPHSMVVERVDPPLKNIPKEGEEVRASYAFSNALSKKIIACKLTTMARTGRAPTKKVMCRVGGGWQDLRVYVMSRQSA</sequence>
<evidence type="ECO:0000313" key="7">
    <source>
        <dbReference type="Proteomes" id="UP000256964"/>
    </source>
</evidence>
<dbReference type="OrthoDB" id="5559380at2759"/>
<comment type="subcellular location">
    <subcellularLocation>
        <location evidence="1">Cytoplasm</location>
        <location evidence="1">Cytoskeleton</location>
    </subcellularLocation>
</comment>
<dbReference type="Pfam" id="PF08580">
    <property type="entry name" value="KAR9"/>
    <property type="match status" value="1"/>
</dbReference>
<dbReference type="InterPro" id="IPR036534">
    <property type="entry name" value="GAR_dom_sf"/>
</dbReference>
<evidence type="ECO:0000259" key="5">
    <source>
        <dbReference type="PROSITE" id="PS51460"/>
    </source>
</evidence>
<accession>A0A371D6K1</accession>
<keyword evidence="7" id="KW-1185">Reference proteome</keyword>
<name>A0A371D6K1_9APHY</name>
<feature type="domain" description="GAR" evidence="5">
    <location>
        <begin position="748"/>
        <end position="841"/>
    </location>
</feature>